<dbReference type="SFLD" id="SFLDS00003">
    <property type="entry name" value="Haloacid_Dehalogenase"/>
    <property type="match status" value="1"/>
</dbReference>
<comment type="caution">
    <text evidence="1">The sequence shown here is derived from an EMBL/GenBank/DDBJ whole genome shotgun (WGS) entry which is preliminary data.</text>
</comment>
<dbReference type="InterPro" id="IPR023198">
    <property type="entry name" value="PGP-like_dom2"/>
</dbReference>
<dbReference type="InterPro" id="IPR036412">
    <property type="entry name" value="HAD-like_sf"/>
</dbReference>
<name>A0A1F5G3D1_9BACT</name>
<dbReference type="Gene3D" id="3.40.50.1000">
    <property type="entry name" value="HAD superfamily/HAD-like"/>
    <property type="match status" value="1"/>
</dbReference>
<organism evidence="1 2">
    <name type="scientific">Candidatus Curtissbacteria bacterium RIFCSPHIGHO2_01_FULL_41_11</name>
    <dbReference type="NCBI Taxonomy" id="1797711"/>
    <lineage>
        <taxon>Bacteria</taxon>
        <taxon>Candidatus Curtissiibacteriota</taxon>
    </lineage>
</organism>
<dbReference type="STRING" id="1797711.A2870_00640"/>
<dbReference type="Proteomes" id="UP000179102">
    <property type="component" value="Unassembled WGS sequence"/>
</dbReference>
<dbReference type="Pfam" id="PF00702">
    <property type="entry name" value="Hydrolase"/>
    <property type="match status" value="1"/>
</dbReference>
<protein>
    <recommendedName>
        <fullName evidence="3">HAD family phosphatase</fullName>
    </recommendedName>
</protein>
<dbReference type="SUPFAM" id="SSF56784">
    <property type="entry name" value="HAD-like"/>
    <property type="match status" value="1"/>
</dbReference>
<proteinExistence type="predicted"/>
<accession>A0A1F5G3D1</accession>
<dbReference type="PANTHER" id="PTHR43611:SF3">
    <property type="entry name" value="FLAVIN MONONUCLEOTIDE HYDROLASE 1, CHLOROPLATIC"/>
    <property type="match status" value="1"/>
</dbReference>
<evidence type="ECO:0008006" key="3">
    <source>
        <dbReference type="Google" id="ProtNLM"/>
    </source>
</evidence>
<dbReference type="NCBIfam" id="TIGR01509">
    <property type="entry name" value="HAD-SF-IA-v3"/>
    <property type="match status" value="1"/>
</dbReference>
<gene>
    <name evidence="1" type="ORF">A2870_00640</name>
</gene>
<dbReference type="AlphaFoldDB" id="A0A1F5G3D1"/>
<evidence type="ECO:0000313" key="1">
    <source>
        <dbReference type="EMBL" id="OGD86371.1"/>
    </source>
</evidence>
<evidence type="ECO:0000313" key="2">
    <source>
        <dbReference type="Proteomes" id="UP000179102"/>
    </source>
</evidence>
<dbReference type="EMBL" id="MFAZ01000043">
    <property type="protein sequence ID" value="OGD86371.1"/>
    <property type="molecule type" value="Genomic_DNA"/>
</dbReference>
<reference evidence="1 2" key="1">
    <citation type="journal article" date="2016" name="Nat. Commun.">
        <title>Thousands of microbial genomes shed light on interconnected biogeochemical processes in an aquifer system.</title>
        <authorList>
            <person name="Anantharaman K."/>
            <person name="Brown C.T."/>
            <person name="Hug L.A."/>
            <person name="Sharon I."/>
            <person name="Castelle C.J."/>
            <person name="Probst A.J."/>
            <person name="Thomas B.C."/>
            <person name="Singh A."/>
            <person name="Wilkins M.J."/>
            <person name="Karaoz U."/>
            <person name="Brodie E.L."/>
            <person name="Williams K.H."/>
            <person name="Hubbard S.S."/>
            <person name="Banfield J.F."/>
        </authorList>
    </citation>
    <scope>NUCLEOTIDE SEQUENCE [LARGE SCALE GENOMIC DNA]</scope>
</reference>
<dbReference type="PRINTS" id="PR00413">
    <property type="entry name" value="HADHALOGNASE"/>
</dbReference>
<dbReference type="InterPro" id="IPR023214">
    <property type="entry name" value="HAD_sf"/>
</dbReference>
<dbReference type="Gene3D" id="1.10.150.240">
    <property type="entry name" value="Putative phosphatase, domain 2"/>
    <property type="match status" value="1"/>
</dbReference>
<dbReference type="SFLD" id="SFLDG01129">
    <property type="entry name" value="C1.5:_HAD__Beta-PGM__Phosphata"/>
    <property type="match status" value="1"/>
</dbReference>
<sequence length="201" mass="22943">MIKAIIFDLGGVVLRHTYENTFELMGNFFGIEDIKVQEFYEKYKNDWTLGRLNVKKVAKLFQNITSGEKTIASIIETWQKIHESQVDIDKQVIKIIKKLKKDYKIYLLSNTIDLHFNAIGKTGIYELFDKVFTSFTLGLKKPDQEIFLHVLKKIRVKPSGVIFIDDKIANIESANSVGIHSILFKGSKSLASSLKKSGVKI</sequence>
<dbReference type="PANTHER" id="PTHR43611">
    <property type="entry name" value="ALPHA-D-GLUCOSE 1-PHOSPHATE PHOSPHATASE"/>
    <property type="match status" value="1"/>
</dbReference>
<dbReference type="InterPro" id="IPR006439">
    <property type="entry name" value="HAD-SF_hydro_IA"/>
</dbReference>